<protein>
    <submittedName>
        <fullName evidence="3">Glycosyltransferase</fullName>
    </submittedName>
</protein>
<proteinExistence type="predicted"/>
<dbReference type="EMBL" id="MRCE01000010">
    <property type="protein sequence ID" value="OKH37953.1"/>
    <property type="molecule type" value="Genomic_DNA"/>
</dbReference>
<keyword evidence="2 3" id="KW-0808">Transferase</keyword>
<reference evidence="3 4" key="1">
    <citation type="submission" date="2016-11" db="EMBL/GenBank/DDBJ databases">
        <title>Draft Genome Sequences of Nine Cyanobacterial Strains from Diverse Habitats.</title>
        <authorList>
            <person name="Zhu T."/>
            <person name="Hou S."/>
            <person name="Lu X."/>
            <person name="Hess W.R."/>
        </authorList>
    </citation>
    <scope>NUCLEOTIDE SEQUENCE [LARGE SCALE GENOMIC DNA]</scope>
    <source>
        <strain evidence="3 4">IAM M-71</strain>
    </source>
</reference>
<organism evidence="3 4">
    <name type="scientific">[Phormidium ambiguum] IAM M-71</name>
    <dbReference type="NCBI Taxonomy" id="454136"/>
    <lineage>
        <taxon>Bacteria</taxon>
        <taxon>Bacillati</taxon>
        <taxon>Cyanobacteriota</taxon>
        <taxon>Cyanophyceae</taxon>
        <taxon>Oscillatoriophycideae</taxon>
        <taxon>Aerosakkonematales</taxon>
        <taxon>Aerosakkonemataceae</taxon>
        <taxon>Floridanema</taxon>
    </lineage>
</organism>
<dbReference type="GO" id="GO:0016758">
    <property type="term" value="F:hexosyltransferase activity"/>
    <property type="evidence" value="ECO:0007669"/>
    <property type="project" value="TreeGrafter"/>
</dbReference>
<name>A0A1U7ILA4_9CYAN</name>
<dbReference type="AlphaFoldDB" id="A0A1U7ILA4"/>
<dbReference type="Proteomes" id="UP000185860">
    <property type="component" value="Unassembled WGS sequence"/>
</dbReference>
<comment type="caution">
    <text evidence="3">The sequence shown here is derived from an EMBL/GenBank/DDBJ whole genome shotgun (WGS) entry which is preliminary data.</text>
</comment>
<dbReference type="STRING" id="454136.NIES2119_12245"/>
<dbReference type="PANTHER" id="PTHR34136">
    <property type="match status" value="1"/>
</dbReference>
<dbReference type="InterPro" id="IPR004629">
    <property type="entry name" value="WecG_TagA_CpsF"/>
</dbReference>
<evidence type="ECO:0000313" key="3">
    <source>
        <dbReference type="EMBL" id="OKH37953.1"/>
    </source>
</evidence>
<dbReference type="Pfam" id="PF03808">
    <property type="entry name" value="Glyco_tran_WecG"/>
    <property type="match status" value="1"/>
</dbReference>
<accession>A0A1U7ILA4</accession>
<gene>
    <name evidence="3" type="ORF">NIES2119_12245</name>
</gene>
<keyword evidence="1" id="KW-0328">Glycosyltransferase</keyword>
<evidence type="ECO:0000256" key="1">
    <source>
        <dbReference type="ARBA" id="ARBA00022676"/>
    </source>
</evidence>
<evidence type="ECO:0000256" key="2">
    <source>
        <dbReference type="ARBA" id="ARBA00022679"/>
    </source>
</evidence>
<dbReference type="NCBIfam" id="TIGR00696">
    <property type="entry name" value="wecG_tagA_cpsF"/>
    <property type="match status" value="1"/>
</dbReference>
<evidence type="ECO:0000313" key="4">
    <source>
        <dbReference type="Proteomes" id="UP000185860"/>
    </source>
</evidence>
<dbReference type="PANTHER" id="PTHR34136:SF1">
    <property type="entry name" value="UDP-N-ACETYL-D-MANNOSAMINURONIC ACID TRANSFERASE"/>
    <property type="match status" value="1"/>
</dbReference>
<dbReference type="CDD" id="cd06533">
    <property type="entry name" value="Glyco_transf_WecG_TagA"/>
    <property type="match status" value="1"/>
</dbReference>
<sequence>MTQVNPPSQSIIGFPVTALPFDSQMGLILNWAKHGLSKSVCIANVHMLVEAYQNSSFANVLQEADLVTPDGMPLVWMLRLLGVRKQDRVAGLDVLQALCEKSTKAGVKVFFLGSQAGILDKMRERLDREFPDLQIAGMEPLPFRPMTPEEDEALVEKLNQSGAGIIFVSLGCPKQEIWMANHKNRVNAVMIGLGGAFPVYAGLHKRAPGFVRSAGFEWLYRLLQEPRRLWGRYSSTIPVFVWLACKQLLTAQRQRLVEDYNDATV</sequence>